<dbReference type="AlphaFoldDB" id="A0AAV2VYD4"/>
<accession>A0AAV2VYD4</accession>
<proteinExistence type="predicted"/>
<dbReference type="InterPro" id="IPR008183">
    <property type="entry name" value="Aldose_1/G6P_1-epimerase"/>
</dbReference>
<dbReference type="GO" id="GO:0030246">
    <property type="term" value="F:carbohydrate binding"/>
    <property type="evidence" value="ECO:0007669"/>
    <property type="project" value="InterPro"/>
</dbReference>
<evidence type="ECO:0000313" key="1">
    <source>
        <dbReference type="EMBL" id="CCO49784.1"/>
    </source>
</evidence>
<protein>
    <submittedName>
        <fullName evidence="1">Galactose mutarotase-like</fullName>
    </submittedName>
</protein>
<gene>
    <name evidence="1" type="ORF">VIBNISOn1_900008</name>
</gene>
<dbReference type="Pfam" id="PF01263">
    <property type="entry name" value="Aldose_epim"/>
    <property type="match status" value="1"/>
</dbReference>
<evidence type="ECO:0000313" key="2">
    <source>
        <dbReference type="Proteomes" id="UP000018211"/>
    </source>
</evidence>
<sequence>MEYLENEFLRIEFSAQHGAAITKGEAKVNGQWVPFLYSDQSQSGKINANGMYVLAPFSNRISKGGFEFEGVKHPVNRNVKTETYPLHGNAWQSEWEIVSQSESEILYRLDNASFPPFDYDAELKYSIQDNTLDCELKVTNRGSKPLPFGMGFHPWFYRHEGTEVYFEALGIWMEDEEHLPTKHLSLVEAANWSFNEFRAMPEHLINNAYTEWNGVATIVQPEDGLSIRVTGSDLLSYLILYSPDQSAEFLCLEPVSHPVDAHNQRSFPGLVALSNGESISAEMSIRLSPIK</sequence>
<dbReference type="InterPro" id="IPR011013">
    <property type="entry name" value="Gal_mutarotase_sf_dom"/>
</dbReference>
<dbReference type="SUPFAM" id="SSF74650">
    <property type="entry name" value="Galactose mutarotase-like"/>
    <property type="match status" value="1"/>
</dbReference>
<reference evidence="1 2" key="1">
    <citation type="journal article" date="2013" name="ISME J.">
        <title>Comparative genomics of pathogenic lineages of Vibrio nigripulchritudo identifies virulence-associated traits.</title>
        <authorList>
            <person name="Goudenege D."/>
            <person name="Labreuche Y."/>
            <person name="Krin E."/>
            <person name="Ansquer D."/>
            <person name="Mangenot S."/>
            <person name="Calteau A."/>
            <person name="Medigue C."/>
            <person name="Mazel D."/>
            <person name="Polz M.F."/>
            <person name="Le Roux F."/>
        </authorList>
    </citation>
    <scope>NUCLEOTIDE SEQUENCE [LARGE SCALE GENOMIC DNA]</scope>
    <source>
        <strain evidence="1 2">SOn1</strain>
    </source>
</reference>
<dbReference type="GO" id="GO:0005975">
    <property type="term" value="P:carbohydrate metabolic process"/>
    <property type="evidence" value="ECO:0007669"/>
    <property type="project" value="InterPro"/>
</dbReference>
<organism evidence="1 2">
    <name type="scientific">Vibrio nigripulchritudo SOn1</name>
    <dbReference type="NCBI Taxonomy" id="1238450"/>
    <lineage>
        <taxon>Bacteria</taxon>
        <taxon>Pseudomonadati</taxon>
        <taxon>Pseudomonadota</taxon>
        <taxon>Gammaproteobacteria</taxon>
        <taxon>Vibrionales</taxon>
        <taxon>Vibrionaceae</taxon>
        <taxon>Vibrio</taxon>
    </lineage>
</organism>
<comment type="caution">
    <text evidence="1">The sequence shown here is derived from an EMBL/GenBank/DDBJ whole genome shotgun (WGS) entry which is preliminary data.</text>
</comment>
<dbReference type="CDD" id="cd09021">
    <property type="entry name" value="Aldose_epim_Ec_YphB"/>
    <property type="match status" value="1"/>
</dbReference>
<name>A0AAV2VYD4_9VIBR</name>
<dbReference type="EMBL" id="CAOF01000187">
    <property type="protein sequence ID" value="CCO49784.1"/>
    <property type="molecule type" value="Genomic_DNA"/>
</dbReference>
<dbReference type="Proteomes" id="UP000018211">
    <property type="component" value="Unassembled WGS sequence"/>
</dbReference>
<dbReference type="RefSeq" id="WP_022613809.1">
    <property type="nucleotide sequence ID" value="NZ_LK391965.1"/>
</dbReference>
<dbReference type="Gene3D" id="2.70.98.10">
    <property type="match status" value="1"/>
</dbReference>
<dbReference type="GO" id="GO:0016853">
    <property type="term" value="F:isomerase activity"/>
    <property type="evidence" value="ECO:0007669"/>
    <property type="project" value="InterPro"/>
</dbReference>
<dbReference type="InterPro" id="IPR014718">
    <property type="entry name" value="GH-type_carb-bd"/>
</dbReference>